<organism evidence="2 3">
    <name type="scientific">Deinococcus depolymerans</name>
    <dbReference type="NCBI Taxonomy" id="392408"/>
    <lineage>
        <taxon>Bacteria</taxon>
        <taxon>Thermotogati</taxon>
        <taxon>Deinococcota</taxon>
        <taxon>Deinococci</taxon>
        <taxon>Deinococcales</taxon>
        <taxon>Deinococcaceae</taxon>
        <taxon>Deinococcus</taxon>
    </lineage>
</organism>
<name>A0ABN1BVT3_9DEIO</name>
<protein>
    <submittedName>
        <fullName evidence="2">Uncharacterized protein</fullName>
    </submittedName>
</protein>
<dbReference type="Proteomes" id="UP001500191">
    <property type="component" value="Unassembled WGS sequence"/>
</dbReference>
<feature type="region of interest" description="Disordered" evidence="1">
    <location>
        <begin position="1"/>
        <end position="22"/>
    </location>
</feature>
<evidence type="ECO:0000313" key="3">
    <source>
        <dbReference type="Proteomes" id="UP001500191"/>
    </source>
</evidence>
<sequence>MGMTLPPSLTAHPLLDPDLPPHHQLPGDTIVWTAQGGWAGERFTAQAHVWTEREARLSRQLGAQSELDRLTR</sequence>
<evidence type="ECO:0000256" key="1">
    <source>
        <dbReference type="SAM" id="MobiDB-lite"/>
    </source>
</evidence>
<comment type="caution">
    <text evidence="2">The sequence shown here is derived from an EMBL/GenBank/DDBJ whole genome shotgun (WGS) entry which is preliminary data.</text>
</comment>
<proteinExistence type="predicted"/>
<dbReference type="EMBL" id="BAAADB010000010">
    <property type="protein sequence ID" value="GAA0506349.1"/>
    <property type="molecule type" value="Genomic_DNA"/>
</dbReference>
<feature type="compositionally biased region" description="Low complexity" evidence="1">
    <location>
        <begin position="12"/>
        <end position="22"/>
    </location>
</feature>
<reference evidence="2 3" key="1">
    <citation type="journal article" date="2019" name="Int. J. Syst. Evol. Microbiol.">
        <title>The Global Catalogue of Microorganisms (GCM) 10K type strain sequencing project: providing services to taxonomists for standard genome sequencing and annotation.</title>
        <authorList>
            <consortium name="The Broad Institute Genomics Platform"/>
            <consortium name="The Broad Institute Genome Sequencing Center for Infectious Disease"/>
            <person name="Wu L."/>
            <person name="Ma J."/>
        </authorList>
    </citation>
    <scope>NUCLEOTIDE SEQUENCE [LARGE SCALE GENOMIC DNA]</scope>
    <source>
        <strain evidence="2 3">JCM 14368</strain>
    </source>
</reference>
<evidence type="ECO:0000313" key="2">
    <source>
        <dbReference type="EMBL" id="GAA0506349.1"/>
    </source>
</evidence>
<accession>A0ABN1BVT3</accession>
<keyword evidence="3" id="KW-1185">Reference proteome</keyword>
<gene>
    <name evidence="2" type="ORF">GCM10008937_12780</name>
</gene>